<keyword evidence="4" id="KW-0408">Iron</keyword>
<keyword evidence="3" id="KW-0479">Metal-binding</keyword>
<dbReference type="EMBL" id="CP060636">
    <property type="protein sequence ID" value="QNM13432.1"/>
    <property type="molecule type" value="Genomic_DNA"/>
</dbReference>
<dbReference type="PANTHER" id="PTHR43273:SF3">
    <property type="entry name" value="ANAEROBIC SULFATASE-MATURATING ENZYME HOMOLOG ASLB-RELATED"/>
    <property type="match status" value="1"/>
</dbReference>
<dbReference type="UniPathway" id="UPA00782"/>
<keyword evidence="10" id="KW-1185">Reference proteome</keyword>
<reference evidence="9 10" key="1">
    <citation type="submission" date="2020-08" db="EMBL/GenBank/DDBJ databases">
        <authorList>
            <person name="Liu C."/>
            <person name="Sun Q."/>
        </authorList>
    </citation>
    <scope>NUCLEOTIDE SEQUENCE [LARGE SCALE GENOMIC DNA]</scope>
    <source>
        <strain evidence="9 10">NSJ-61</strain>
    </source>
</reference>
<evidence type="ECO:0000256" key="3">
    <source>
        <dbReference type="ARBA" id="ARBA00022723"/>
    </source>
</evidence>
<dbReference type="GO" id="GO:0046872">
    <property type="term" value="F:metal ion binding"/>
    <property type="evidence" value="ECO:0007669"/>
    <property type="project" value="UniProtKB-KW"/>
</dbReference>
<dbReference type="SFLD" id="SFLDG01067">
    <property type="entry name" value="SPASM/twitch_domain_containing"/>
    <property type="match status" value="1"/>
</dbReference>
<keyword evidence="2" id="KW-0949">S-adenosyl-L-methionine</keyword>
<dbReference type="SUPFAM" id="SSF102114">
    <property type="entry name" value="Radical SAM enzymes"/>
    <property type="match status" value="1"/>
</dbReference>
<protein>
    <submittedName>
        <fullName evidence="9">Radical SAM protein</fullName>
    </submittedName>
</protein>
<dbReference type="InterPro" id="IPR023867">
    <property type="entry name" value="Sulphatase_maturase_rSAM"/>
</dbReference>
<dbReference type="CDD" id="cd01335">
    <property type="entry name" value="Radical_SAM"/>
    <property type="match status" value="1"/>
</dbReference>
<comment type="cofactor">
    <cofactor evidence="1">
        <name>[4Fe-4S] cluster</name>
        <dbReference type="ChEBI" id="CHEBI:49883"/>
    </cofactor>
</comment>
<dbReference type="GO" id="GO:0016491">
    <property type="term" value="F:oxidoreductase activity"/>
    <property type="evidence" value="ECO:0007669"/>
    <property type="project" value="InterPro"/>
</dbReference>
<dbReference type="NCBIfam" id="TIGR04085">
    <property type="entry name" value="rSAM_more_4Fe4S"/>
    <property type="match status" value="1"/>
</dbReference>
<evidence type="ECO:0000259" key="8">
    <source>
        <dbReference type="PROSITE" id="PS51918"/>
    </source>
</evidence>
<proteinExistence type="inferred from homology"/>
<dbReference type="Proteomes" id="UP000515856">
    <property type="component" value="Chromosome"/>
</dbReference>
<evidence type="ECO:0000256" key="5">
    <source>
        <dbReference type="ARBA" id="ARBA00023014"/>
    </source>
</evidence>
<dbReference type="RefSeq" id="WP_187426280.1">
    <property type="nucleotide sequence ID" value="NZ_CP060636.1"/>
</dbReference>
<name>A0A7G9GRK0_9FIRM</name>
<evidence type="ECO:0000313" key="10">
    <source>
        <dbReference type="Proteomes" id="UP000515856"/>
    </source>
</evidence>
<evidence type="ECO:0000256" key="1">
    <source>
        <dbReference type="ARBA" id="ARBA00001966"/>
    </source>
</evidence>
<keyword evidence="5" id="KW-0411">Iron-sulfur</keyword>
<dbReference type="PROSITE" id="PS51918">
    <property type="entry name" value="RADICAL_SAM"/>
    <property type="match status" value="1"/>
</dbReference>
<dbReference type="AlphaFoldDB" id="A0A7G9GRK0"/>
<dbReference type="InterPro" id="IPR007197">
    <property type="entry name" value="rSAM"/>
</dbReference>
<dbReference type="KEGG" id="ehn:H9Q80_05650"/>
<evidence type="ECO:0000259" key="7">
    <source>
        <dbReference type="PROSITE" id="PS51379"/>
    </source>
</evidence>
<organism evidence="9 10">
    <name type="scientific">[Eubacterium] hominis</name>
    <dbReference type="NCBI Taxonomy" id="2764325"/>
    <lineage>
        <taxon>Bacteria</taxon>
        <taxon>Bacillati</taxon>
        <taxon>Bacillota</taxon>
        <taxon>Erysipelotrichia</taxon>
        <taxon>Erysipelotrichales</taxon>
        <taxon>Erysipelotrichaceae</taxon>
        <taxon>Amedibacillus</taxon>
    </lineage>
</organism>
<dbReference type="PROSITE" id="PS51379">
    <property type="entry name" value="4FE4S_FER_2"/>
    <property type="match status" value="1"/>
</dbReference>
<feature type="domain" description="4Fe-4S ferredoxin-type" evidence="7">
    <location>
        <begin position="398"/>
        <end position="430"/>
    </location>
</feature>
<dbReference type="Pfam" id="PF04055">
    <property type="entry name" value="Radical_SAM"/>
    <property type="match status" value="1"/>
</dbReference>
<sequence length="458" mass="51965">MYFTKRVLEFKLNEKYLLLFNTISSALDIIDFQSFKEIKENIDSGKNINYDKTDLINQFYQRGYLFDDEASEIKLINKLAAIHQEDLSNGVQRNYTICPTMGCNLRCVYCFEGEDNHCNHSCLTQAQLNTILTFIKNDLNNNVCNKKKPVISLYGGEPLLISNYSIIENVLDFASLYKLEVRIVTNGTTISKFKDLLKKYDNVAIQITLDGAKRIHDLRRITASRTGSFDTIVQNIDELIKIGVPTHLRTNIDYKNIESLAELIGFIKMKKWVETGLVYPYVAPVLDYCDGSEKSMKESDLYKAMVKIEPNFGCPDSIIKKISSPCINFLNVFFDPKVKLKPWKMSYCEATSGGNFVFSPDGNISTCLMLAGKGVYQIGTFDASEVRIDSNKLNTWTERTIYNLEKCKDCKYSLICGGGCPMAAINLNKDLECPFCSDIAATIEAFVEHHKNDFLKGM</sequence>
<dbReference type="Gene3D" id="3.20.20.70">
    <property type="entry name" value="Aldolase class I"/>
    <property type="match status" value="1"/>
</dbReference>
<accession>A0A7G9GRK0</accession>
<dbReference type="GO" id="GO:0051536">
    <property type="term" value="F:iron-sulfur cluster binding"/>
    <property type="evidence" value="ECO:0007669"/>
    <property type="project" value="UniProtKB-KW"/>
</dbReference>
<dbReference type="InterPro" id="IPR017896">
    <property type="entry name" value="4Fe4S_Fe-S-bd"/>
</dbReference>
<gene>
    <name evidence="9" type="ORF">H9Q80_05650</name>
</gene>
<dbReference type="InterPro" id="IPR058240">
    <property type="entry name" value="rSAM_sf"/>
</dbReference>
<dbReference type="SFLD" id="SFLDS00029">
    <property type="entry name" value="Radical_SAM"/>
    <property type="match status" value="1"/>
</dbReference>
<evidence type="ECO:0000256" key="2">
    <source>
        <dbReference type="ARBA" id="ARBA00022691"/>
    </source>
</evidence>
<feature type="domain" description="Radical SAM core" evidence="8">
    <location>
        <begin position="87"/>
        <end position="325"/>
    </location>
</feature>
<dbReference type="InterPro" id="IPR013785">
    <property type="entry name" value="Aldolase_TIM"/>
</dbReference>
<dbReference type="PANTHER" id="PTHR43273">
    <property type="entry name" value="ANAEROBIC SULFATASE-MATURATING ENZYME HOMOLOG ASLB-RELATED"/>
    <property type="match status" value="1"/>
</dbReference>
<evidence type="ECO:0000256" key="4">
    <source>
        <dbReference type="ARBA" id="ARBA00023004"/>
    </source>
</evidence>
<dbReference type="InterPro" id="IPR023885">
    <property type="entry name" value="4Fe4S-binding_SPASM_dom"/>
</dbReference>
<evidence type="ECO:0000313" key="9">
    <source>
        <dbReference type="EMBL" id="QNM13432.1"/>
    </source>
</evidence>
<comment type="similarity">
    <text evidence="6">Belongs to the radical SAM superfamily. Anaerobic sulfatase-maturating enzyme family.</text>
</comment>
<evidence type="ECO:0000256" key="6">
    <source>
        <dbReference type="ARBA" id="ARBA00023601"/>
    </source>
</evidence>